<dbReference type="PIRSF" id="PIRSF004682">
    <property type="entry name" value="GmhB"/>
    <property type="match status" value="1"/>
</dbReference>
<name>A0A974Y3T4_9RHOO</name>
<dbReference type="InterPro" id="IPR036412">
    <property type="entry name" value="HAD-like_sf"/>
</dbReference>
<feature type="binding site" evidence="13">
    <location>
        <position position="141"/>
    </location>
    <ligand>
        <name>Mg(2+)</name>
        <dbReference type="ChEBI" id="CHEBI:18420"/>
    </ligand>
</feature>
<proteinExistence type="inferred from homology"/>
<dbReference type="NCBIfam" id="TIGR01656">
    <property type="entry name" value="Histidinol-ppas"/>
    <property type="match status" value="1"/>
</dbReference>
<evidence type="ECO:0000256" key="5">
    <source>
        <dbReference type="ARBA" id="ARBA00022833"/>
    </source>
</evidence>
<dbReference type="PANTHER" id="PTHR42891:SF1">
    <property type="entry name" value="D-GLYCERO-BETA-D-MANNO-HEPTOSE-1,7-BISPHOSPHATE 7-PHOSPHATASE"/>
    <property type="match status" value="1"/>
</dbReference>
<dbReference type="RefSeq" id="WP_203387605.1">
    <property type="nucleotide sequence ID" value="NZ_CP064781.1"/>
</dbReference>
<comment type="similarity">
    <text evidence="8 9">Belongs to the gmhB family.</text>
</comment>
<comment type="cofactor">
    <cofactor evidence="13">
        <name>Mg(2+)</name>
        <dbReference type="ChEBI" id="CHEBI:18420"/>
    </cofactor>
</comment>
<dbReference type="NCBIfam" id="TIGR00213">
    <property type="entry name" value="GmhB_yaeD"/>
    <property type="match status" value="1"/>
</dbReference>
<comment type="subcellular location">
    <subcellularLocation>
        <location evidence="1 9">Cytoplasm</location>
    </subcellularLocation>
</comment>
<dbReference type="Gene3D" id="3.40.50.1000">
    <property type="entry name" value="HAD superfamily/HAD-like"/>
    <property type="match status" value="1"/>
</dbReference>
<evidence type="ECO:0000256" key="8">
    <source>
        <dbReference type="ARBA" id="ARBA00061616"/>
    </source>
</evidence>
<evidence type="ECO:0000256" key="6">
    <source>
        <dbReference type="ARBA" id="ARBA00023277"/>
    </source>
</evidence>
<keyword evidence="6 9" id="KW-0119">Carbohydrate metabolism</keyword>
<evidence type="ECO:0000256" key="2">
    <source>
        <dbReference type="ARBA" id="ARBA00022490"/>
    </source>
</evidence>
<keyword evidence="4 9" id="KW-0378">Hydrolase</keyword>
<dbReference type="CDD" id="cd07503">
    <property type="entry name" value="HAD_HisB-N"/>
    <property type="match status" value="1"/>
</dbReference>
<feature type="active site" description="Proton donor" evidence="10">
    <location>
        <position position="17"/>
    </location>
</feature>
<keyword evidence="15" id="KW-1185">Reference proteome</keyword>
<dbReference type="KEGG" id="ares:IWH25_01545"/>
<feature type="binding site" evidence="11">
    <location>
        <begin position="57"/>
        <end position="60"/>
    </location>
    <ligand>
        <name>substrate</name>
    </ligand>
</feature>
<feature type="binding site" evidence="11">
    <location>
        <begin position="23"/>
        <end position="26"/>
    </location>
    <ligand>
        <name>substrate</name>
    </ligand>
</feature>
<gene>
    <name evidence="14" type="primary">gmhB</name>
    <name evidence="14" type="ORF">IWH25_01545</name>
</gene>
<keyword evidence="3 13" id="KW-0479">Metal-binding</keyword>
<evidence type="ECO:0000256" key="11">
    <source>
        <dbReference type="PIRSR" id="PIRSR004682-2"/>
    </source>
</evidence>
<protein>
    <recommendedName>
        <fullName evidence="7 9">D,D-heptose 1,7-bisphosphate phosphatase</fullName>
        <ecNumber evidence="9">3.1.3.-</ecNumber>
    </recommendedName>
</protein>
<dbReference type="InterPro" id="IPR023214">
    <property type="entry name" value="HAD_sf"/>
</dbReference>
<accession>A0A974Y3T4</accession>
<evidence type="ECO:0000256" key="10">
    <source>
        <dbReference type="PIRSR" id="PIRSR004682-1"/>
    </source>
</evidence>
<feature type="binding site" evidence="11">
    <location>
        <begin position="15"/>
        <end position="17"/>
    </location>
    <ligand>
        <name>substrate</name>
    </ligand>
</feature>
<dbReference type="GO" id="GO:0005975">
    <property type="term" value="P:carbohydrate metabolic process"/>
    <property type="evidence" value="ECO:0007669"/>
    <property type="project" value="InterPro"/>
</dbReference>
<feature type="site" description="Stabilizes the phosphoryl group" evidence="12">
    <location>
        <position position="115"/>
    </location>
</feature>
<dbReference type="EC" id="3.1.3.-" evidence="9"/>
<evidence type="ECO:0000256" key="4">
    <source>
        <dbReference type="ARBA" id="ARBA00022801"/>
    </source>
</evidence>
<evidence type="ECO:0000313" key="14">
    <source>
        <dbReference type="EMBL" id="QRJ64069.1"/>
    </source>
</evidence>
<dbReference type="InterPro" id="IPR006549">
    <property type="entry name" value="HAD-SF_hydro_IIIA"/>
</dbReference>
<feature type="binding site" evidence="11">
    <location>
        <begin position="114"/>
        <end position="115"/>
    </location>
    <ligand>
        <name>substrate</name>
    </ligand>
</feature>
<feature type="binding site" evidence="13">
    <location>
        <position position="15"/>
    </location>
    <ligand>
        <name>Mg(2+)</name>
        <dbReference type="ChEBI" id="CHEBI:18420"/>
    </ligand>
</feature>
<dbReference type="Proteomes" id="UP000663444">
    <property type="component" value="Chromosome"/>
</dbReference>
<dbReference type="NCBIfam" id="TIGR01662">
    <property type="entry name" value="HAD-SF-IIIA"/>
    <property type="match status" value="1"/>
</dbReference>
<dbReference type="InterPro" id="IPR006543">
    <property type="entry name" value="Histidinol-phos"/>
</dbReference>
<feature type="binding site" evidence="13">
    <location>
        <position position="140"/>
    </location>
    <ligand>
        <name>Mg(2+)</name>
        <dbReference type="ChEBI" id="CHEBI:18420"/>
    </ligand>
</feature>
<feature type="site" description="Contributes to substrate recognition" evidence="12">
    <location>
        <position position="114"/>
    </location>
</feature>
<dbReference type="EMBL" id="CP064781">
    <property type="protein sequence ID" value="QRJ64069.1"/>
    <property type="molecule type" value="Genomic_DNA"/>
</dbReference>
<organism evidence="14 15">
    <name type="scientific">Azospira restricta</name>
    <dbReference type="NCBI Taxonomy" id="404405"/>
    <lineage>
        <taxon>Bacteria</taxon>
        <taxon>Pseudomonadati</taxon>
        <taxon>Pseudomonadota</taxon>
        <taxon>Betaproteobacteria</taxon>
        <taxon>Rhodocyclales</taxon>
        <taxon>Rhodocyclaceae</taxon>
        <taxon>Azospira</taxon>
    </lineage>
</organism>
<sequence length="195" mass="21460">MNISESRHDRALLLDRDGVINVNHGYVHSKDNFDFIEGIFDLVRTARALGYRVVVVTNQAGIGRGYYSEAQFHELTAWMCEQFERQGAPIDKVYFSPYHPTAGIGEYRQDEDTRKPGPGMILRAHRELGVSLEKSILIGDKPSDIQAGVAAGVGLNILFSNESPAALEGLRYVPVRTLKDAISCLEGAGTALALR</sequence>
<reference evidence="14" key="1">
    <citation type="submission" date="2020-11" db="EMBL/GenBank/DDBJ databases">
        <title>Azospira restricta DSM 18626 genome sequence.</title>
        <authorList>
            <person name="Moe W.M."/>
        </authorList>
    </citation>
    <scope>NUCLEOTIDE SEQUENCE</scope>
    <source>
        <strain evidence="14">DSM 18626</strain>
    </source>
</reference>
<feature type="active site" description="Nucleophile" evidence="10">
    <location>
        <position position="15"/>
    </location>
</feature>
<dbReference type="FunFam" id="3.40.50.1000:FF:000037">
    <property type="entry name" value="D,D-heptose 1,7-bisphosphate phosphatase"/>
    <property type="match status" value="1"/>
</dbReference>
<feature type="binding site" evidence="11">
    <location>
        <position position="141"/>
    </location>
    <ligand>
        <name>substrate</name>
    </ligand>
</feature>
<dbReference type="Pfam" id="PF13242">
    <property type="entry name" value="Hydrolase_like"/>
    <property type="match status" value="1"/>
</dbReference>
<evidence type="ECO:0000256" key="3">
    <source>
        <dbReference type="ARBA" id="ARBA00022723"/>
    </source>
</evidence>
<dbReference type="GO" id="GO:0016791">
    <property type="term" value="F:phosphatase activity"/>
    <property type="evidence" value="ECO:0007669"/>
    <property type="project" value="InterPro"/>
</dbReference>
<keyword evidence="13" id="KW-0460">Magnesium</keyword>
<feature type="site" description="Stabilizes the phosphoryl group" evidence="12">
    <location>
        <position position="57"/>
    </location>
</feature>
<evidence type="ECO:0000256" key="12">
    <source>
        <dbReference type="PIRSR" id="PIRSR004682-3"/>
    </source>
</evidence>
<feature type="binding site" evidence="13">
    <location>
        <position position="17"/>
    </location>
    <ligand>
        <name>Mg(2+)</name>
        <dbReference type="ChEBI" id="CHEBI:18420"/>
    </ligand>
</feature>
<evidence type="ECO:0000256" key="13">
    <source>
        <dbReference type="PIRSR" id="PIRSR004682-4"/>
    </source>
</evidence>
<dbReference type="InterPro" id="IPR004446">
    <property type="entry name" value="Heptose_bisP_phosphatase"/>
</dbReference>
<evidence type="ECO:0000256" key="7">
    <source>
        <dbReference type="ARBA" id="ARBA00031828"/>
    </source>
</evidence>
<dbReference type="GO" id="GO:0046872">
    <property type="term" value="F:metal ion binding"/>
    <property type="evidence" value="ECO:0007669"/>
    <property type="project" value="UniProtKB-KW"/>
</dbReference>
<evidence type="ECO:0000256" key="9">
    <source>
        <dbReference type="PIRNR" id="PIRNR004682"/>
    </source>
</evidence>
<dbReference type="SUPFAM" id="SSF56784">
    <property type="entry name" value="HAD-like"/>
    <property type="match status" value="1"/>
</dbReference>
<dbReference type="AlphaFoldDB" id="A0A974Y3T4"/>
<keyword evidence="5" id="KW-0862">Zinc</keyword>
<keyword evidence="2 9" id="KW-0963">Cytoplasm</keyword>
<dbReference type="GO" id="GO:0005737">
    <property type="term" value="C:cytoplasm"/>
    <property type="evidence" value="ECO:0007669"/>
    <property type="project" value="UniProtKB-SubCell"/>
</dbReference>
<evidence type="ECO:0000313" key="15">
    <source>
        <dbReference type="Proteomes" id="UP000663444"/>
    </source>
</evidence>
<dbReference type="PANTHER" id="PTHR42891">
    <property type="entry name" value="D-GLYCERO-BETA-D-MANNO-HEPTOSE-1,7-BISPHOSPHATE 7-PHOSPHATASE"/>
    <property type="match status" value="1"/>
</dbReference>
<evidence type="ECO:0000256" key="1">
    <source>
        <dbReference type="ARBA" id="ARBA00004496"/>
    </source>
</evidence>